<dbReference type="InterPro" id="IPR029063">
    <property type="entry name" value="SAM-dependent_MTases_sf"/>
</dbReference>
<dbReference type="AlphaFoldDB" id="A0A1U7Z173"/>
<reference evidence="2" key="1">
    <citation type="submission" date="2025-08" db="UniProtKB">
        <authorList>
            <consortium name="RefSeq"/>
        </authorList>
    </citation>
    <scope>IDENTIFICATION</scope>
</reference>
<organism evidence="1 2">
    <name type="scientific">Nelumbo nucifera</name>
    <name type="common">Sacred lotus</name>
    <dbReference type="NCBI Taxonomy" id="4432"/>
    <lineage>
        <taxon>Eukaryota</taxon>
        <taxon>Viridiplantae</taxon>
        <taxon>Streptophyta</taxon>
        <taxon>Embryophyta</taxon>
        <taxon>Tracheophyta</taxon>
        <taxon>Spermatophyta</taxon>
        <taxon>Magnoliopsida</taxon>
        <taxon>Proteales</taxon>
        <taxon>Nelumbonaceae</taxon>
        <taxon>Nelumbo</taxon>
    </lineage>
</organism>
<name>A0A1U7Z173_NELNU</name>
<dbReference type="eggNOG" id="ENOG502QQ3B">
    <property type="taxonomic scope" value="Eukaryota"/>
</dbReference>
<dbReference type="Proteomes" id="UP000189703">
    <property type="component" value="Unplaced"/>
</dbReference>
<dbReference type="RefSeq" id="XP_010245778.1">
    <property type="nucleotide sequence ID" value="XM_010247476.2"/>
</dbReference>
<dbReference type="SUPFAM" id="SSF53335">
    <property type="entry name" value="S-adenosyl-L-methionine-dependent methyltransferases"/>
    <property type="match status" value="1"/>
</dbReference>
<evidence type="ECO:0000313" key="1">
    <source>
        <dbReference type="Proteomes" id="UP000189703"/>
    </source>
</evidence>
<dbReference type="Gene3D" id="3.40.50.150">
    <property type="entry name" value="Vaccinia Virus protein VP39"/>
    <property type="match status" value="1"/>
</dbReference>
<dbReference type="OrthoDB" id="2984at2759"/>
<proteinExistence type="predicted"/>
<evidence type="ECO:0000313" key="2">
    <source>
        <dbReference type="RefSeq" id="XP_010245778.1"/>
    </source>
</evidence>
<dbReference type="KEGG" id="nnu:104589231"/>
<sequence>MFLSLRFTSHHFLCDNSIILSRTLFSLRRNCSFTSPLKVNPKAVSFFNKSIDGVQQAGPNSNNLSVNSVDNTFPFPDGSGLEDALIGYISGKKKATEVAHSIWKHFVQKGDTVVDATCGNGYDTLAMLKLVADDSGNGCVYGMDIQTVALENTSLLLDRLVHPNERMLIKLFPVCHSRMEDVIPKDTFVRLVAFNLGYLPGGDKSILTVSETTLPALQAASRILGPGGLISLVVYVGHPGGREEFETVQTFASGLSTENWICCKIEMVNRQAAPVIVLLFKK</sequence>
<dbReference type="GeneID" id="104589231"/>
<dbReference type="PANTHER" id="PTHR35276">
    <property type="entry name" value="S-ADENOSYL-L-METHIONINE-DEPENDENT METHYLTRANSFERASES SUPERFAMILY PROTEIN"/>
    <property type="match status" value="1"/>
</dbReference>
<dbReference type="FunCoup" id="A0A1U7Z173">
    <property type="interactions" value="181"/>
</dbReference>
<accession>A0A1U7Z173</accession>
<gene>
    <name evidence="2" type="primary">LOC104589231</name>
</gene>
<dbReference type="PANTHER" id="PTHR35276:SF1">
    <property type="entry name" value="TRNA (MNM(5)S(2)U34)-METHYLTRANSFERASE, CHLOROPLASTIC"/>
    <property type="match status" value="1"/>
</dbReference>
<dbReference type="STRING" id="4432.A0A1U7Z173"/>
<protein>
    <submittedName>
        <fullName evidence="2">Uncharacterized protein LOC104589231 isoform X1</fullName>
    </submittedName>
</protein>
<dbReference type="InParanoid" id="A0A1U7Z173"/>
<dbReference type="Pfam" id="PF06962">
    <property type="entry name" value="rRNA_methylase"/>
    <property type="match status" value="1"/>
</dbReference>
<dbReference type="InterPro" id="IPR010719">
    <property type="entry name" value="MnmM_MeTrfase"/>
</dbReference>
<keyword evidence="1" id="KW-1185">Reference proteome</keyword>
<dbReference type="OMA" id="VLVVYHG"/>